<dbReference type="SUPFAM" id="SSF49373">
    <property type="entry name" value="Invasin/intimin cell-adhesion fragments"/>
    <property type="match status" value="1"/>
</dbReference>
<evidence type="ECO:0000313" key="4">
    <source>
        <dbReference type="EMBL" id="MTE17605.1"/>
    </source>
</evidence>
<evidence type="ECO:0000256" key="1">
    <source>
        <dbReference type="SAM" id="MobiDB-lite"/>
    </source>
</evidence>
<sequence length="710" mass="72515">MKRRWARGLVAGAGVLALTGTSTLLMAAPAGAAIGNDSNANAMASALAGPGADVLGAGFESLAGAVANGVGDSPLSNFPTNGSTFTILTSGDAASADDPNTEGSKTTDLAGGNVRGNTDFDVSVFTVDLQVPETANCLSFDFQFYSEEYPEWVGSAFNDAFIAELDNSDWTTSGSEINAPNNFAFDADNDVVSVNAVGLGGFSAENAAGTTYDGATPLLSAAKQVTPGTHTLYLSIFDQGDRILDSATFVDNLRVGFVPDPETQCKSGAQPKPYQLDLTPVETTLDTGTDHTVTATLTEIGAEPPAVSGASILFQASGAHAVQGSDTTDTAGQATFTYTGTTVGVDSISACYDVDGNGTCDAGEPFASAKATWKNTPPVNDPGGPYSGAEGSAVALDATASDVNGDPLTHKWTYEPVSGVDTGAVCSFEDDSALETAITCTDDGEYRLTLTTDDGVNAPVSNTADLTVTNVAPAIGEVSTPVDPVAVGTPLSLEAGYTDPGANDTHTASIDWGDGSMSEPTAAAGQVDASHTYTAAGIYTICLTVTDDDGASDEKCSPNYVVVYDPSAGFVTGGGWIDVPEGSYPADPSASGPGRFGFVSKYQKGATAPKGQTEFQFKTGSLNFHSMSYDWLVVSGNKAIYKGTGTVNGEDGYGFLVSVVDADKSGGDDTYRIKVWDADSDTVVFDNQPGAADDTAATTAISHGSIVIHS</sequence>
<protein>
    <submittedName>
        <fullName evidence="4">PKD domain-containing protein</fullName>
    </submittedName>
</protein>
<dbReference type="Proteomes" id="UP000473014">
    <property type="component" value="Unassembled WGS sequence"/>
</dbReference>
<dbReference type="EMBL" id="WIXO01000001">
    <property type="protein sequence ID" value="MTE17605.1"/>
    <property type="molecule type" value="Genomic_DNA"/>
</dbReference>
<evidence type="ECO:0000256" key="2">
    <source>
        <dbReference type="SAM" id="SignalP"/>
    </source>
</evidence>
<dbReference type="InterPro" id="IPR022409">
    <property type="entry name" value="PKD/Chitinase_dom"/>
</dbReference>
<dbReference type="InterPro" id="IPR049804">
    <property type="entry name" value="Choice_anch_L"/>
</dbReference>
<dbReference type="CDD" id="cd00146">
    <property type="entry name" value="PKD"/>
    <property type="match status" value="1"/>
</dbReference>
<dbReference type="InterPro" id="IPR035986">
    <property type="entry name" value="PKD_dom_sf"/>
</dbReference>
<dbReference type="GO" id="GO:0005975">
    <property type="term" value="P:carbohydrate metabolic process"/>
    <property type="evidence" value="ECO:0007669"/>
    <property type="project" value="UniProtKB-ARBA"/>
</dbReference>
<evidence type="ECO:0000313" key="5">
    <source>
        <dbReference type="Proteomes" id="UP000473014"/>
    </source>
</evidence>
<name>A0A6G2B5R0_9ACTN</name>
<dbReference type="OrthoDB" id="9758923at2"/>
<keyword evidence="5" id="KW-1185">Reference proteome</keyword>
<feature type="signal peptide" evidence="2">
    <location>
        <begin position="1"/>
        <end position="27"/>
    </location>
</feature>
<dbReference type="AlphaFoldDB" id="A0A6G2B5R0"/>
<dbReference type="SUPFAM" id="SSF49299">
    <property type="entry name" value="PKD domain"/>
    <property type="match status" value="1"/>
</dbReference>
<keyword evidence="2" id="KW-0732">Signal</keyword>
<proteinExistence type="predicted"/>
<feature type="region of interest" description="Disordered" evidence="1">
    <location>
        <begin position="90"/>
        <end position="112"/>
    </location>
</feature>
<organism evidence="4 5">
    <name type="scientific">Streptomyces taklimakanensis</name>
    <dbReference type="NCBI Taxonomy" id="2569853"/>
    <lineage>
        <taxon>Bacteria</taxon>
        <taxon>Bacillati</taxon>
        <taxon>Actinomycetota</taxon>
        <taxon>Actinomycetes</taxon>
        <taxon>Kitasatosporales</taxon>
        <taxon>Streptomycetaceae</taxon>
        <taxon>Streptomyces</taxon>
    </lineage>
</organism>
<feature type="chain" id="PRO_5039701651" evidence="2">
    <location>
        <begin position="28"/>
        <end position="710"/>
    </location>
</feature>
<dbReference type="RefSeq" id="WP_155069219.1">
    <property type="nucleotide sequence ID" value="NZ_WIXO01000001.1"/>
</dbReference>
<feature type="region of interest" description="Disordered" evidence="1">
    <location>
        <begin position="496"/>
        <end position="523"/>
    </location>
</feature>
<evidence type="ECO:0000259" key="3">
    <source>
        <dbReference type="PROSITE" id="PS50093"/>
    </source>
</evidence>
<dbReference type="SMART" id="SM00089">
    <property type="entry name" value="PKD"/>
    <property type="match status" value="2"/>
</dbReference>
<dbReference type="Gene3D" id="2.60.40.10">
    <property type="entry name" value="Immunoglobulins"/>
    <property type="match status" value="3"/>
</dbReference>
<dbReference type="InterPro" id="IPR008964">
    <property type="entry name" value="Invasin/intimin_cell_adhesion"/>
</dbReference>
<reference evidence="4 5" key="1">
    <citation type="submission" date="2019-11" db="EMBL/GenBank/DDBJ databases">
        <authorList>
            <person name="Yuan L."/>
        </authorList>
    </citation>
    <scope>NUCLEOTIDE SEQUENCE [LARGE SCALE GENOMIC DNA]</scope>
    <source>
        <strain evidence="4 5">TRM43335</strain>
    </source>
</reference>
<gene>
    <name evidence="4" type="ORF">F0L17_00320</name>
</gene>
<dbReference type="PROSITE" id="PS50093">
    <property type="entry name" value="PKD"/>
    <property type="match status" value="1"/>
</dbReference>
<comment type="caution">
    <text evidence="4">The sequence shown here is derived from an EMBL/GenBank/DDBJ whole genome shotgun (WGS) entry which is preliminary data.</text>
</comment>
<dbReference type="InterPro" id="IPR013783">
    <property type="entry name" value="Ig-like_fold"/>
</dbReference>
<dbReference type="NCBIfam" id="NF038133">
    <property type="entry name" value="choice_anch_L"/>
    <property type="match status" value="1"/>
</dbReference>
<feature type="domain" description="PKD" evidence="3">
    <location>
        <begin position="511"/>
        <end position="552"/>
    </location>
</feature>
<dbReference type="Pfam" id="PF18911">
    <property type="entry name" value="PKD_4"/>
    <property type="match status" value="1"/>
</dbReference>
<dbReference type="InterPro" id="IPR000601">
    <property type="entry name" value="PKD_dom"/>
</dbReference>
<accession>A0A6G2B5R0</accession>